<proteinExistence type="predicted"/>
<evidence type="ECO:0000313" key="2">
    <source>
        <dbReference type="EMBL" id="GJE62391.1"/>
    </source>
</evidence>
<dbReference type="EMBL" id="BPRB01000316">
    <property type="protein sequence ID" value="GJE62391.1"/>
    <property type="molecule type" value="Genomic_DNA"/>
</dbReference>
<feature type="chain" id="PRO_5045079856" description="DUF5666 domain-containing protein" evidence="1">
    <location>
        <begin position="22"/>
        <end position="199"/>
    </location>
</feature>
<keyword evidence="3" id="KW-1185">Reference proteome</keyword>
<dbReference type="RefSeq" id="WP_238185026.1">
    <property type="nucleotide sequence ID" value="NZ_BPRB01000316.1"/>
</dbReference>
<gene>
    <name evidence="2" type="ORF">MPOCJGCO_4524</name>
</gene>
<evidence type="ECO:0000313" key="3">
    <source>
        <dbReference type="Proteomes" id="UP001055057"/>
    </source>
</evidence>
<protein>
    <recommendedName>
        <fullName evidence="4">DUF5666 domain-containing protein</fullName>
    </recommendedName>
</protein>
<name>A0ABQ4U6G7_9HYPH</name>
<evidence type="ECO:0008006" key="4">
    <source>
        <dbReference type="Google" id="ProtNLM"/>
    </source>
</evidence>
<organism evidence="2 3">
    <name type="scientific">Methylobacterium trifolii</name>
    <dbReference type="NCBI Taxonomy" id="1003092"/>
    <lineage>
        <taxon>Bacteria</taxon>
        <taxon>Pseudomonadati</taxon>
        <taxon>Pseudomonadota</taxon>
        <taxon>Alphaproteobacteria</taxon>
        <taxon>Hyphomicrobiales</taxon>
        <taxon>Methylobacteriaceae</taxon>
        <taxon>Methylobacterium</taxon>
    </lineage>
</organism>
<accession>A0ABQ4U6G7</accession>
<keyword evidence="1" id="KW-0732">Signal</keyword>
<comment type="caution">
    <text evidence="2">The sequence shown here is derived from an EMBL/GenBank/DDBJ whole genome shotgun (WGS) entry which is preliminary data.</text>
</comment>
<sequence>MIRQLAALLTLGCLVAGTARAAEPFARYRGTVETRDGETLTIRQRTGGSVTMLMNPKTRMFTATEGRLRDIKPESYIGIVAVREGDGPPKPTEVTIFSPSERGFEAGSQPWDTAAGATLTAGWIAEISWQTPRRVVLRYTSGQASFTIPQGTRTTQMGPGEKALLVEGAEVTAFVRTDAAGVIHADLVAVGRQGAVPTL</sequence>
<evidence type="ECO:0000256" key="1">
    <source>
        <dbReference type="SAM" id="SignalP"/>
    </source>
</evidence>
<dbReference type="Proteomes" id="UP001055057">
    <property type="component" value="Unassembled WGS sequence"/>
</dbReference>
<reference evidence="2" key="2">
    <citation type="submission" date="2021-08" db="EMBL/GenBank/DDBJ databases">
        <authorList>
            <person name="Tani A."/>
            <person name="Ola A."/>
            <person name="Ogura Y."/>
            <person name="Katsura K."/>
            <person name="Hayashi T."/>
        </authorList>
    </citation>
    <scope>NUCLEOTIDE SEQUENCE</scope>
    <source>
        <strain evidence="2">DSM 23632</strain>
    </source>
</reference>
<feature type="signal peptide" evidence="1">
    <location>
        <begin position="1"/>
        <end position="21"/>
    </location>
</feature>
<reference evidence="2" key="1">
    <citation type="journal article" date="2021" name="Front. Microbiol.">
        <title>Comprehensive Comparative Genomics and Phenotyping of Methylobacterium Species.</title>
        <authorList>
            <person name="Alessa O."/>
            <person name="Ogura Y."/>
            <person name="Fujitani Y."/>
            <person name="Takami H."/>
            <person name="Hayashi T."/>
            <person name="Sahin N."/>
            <person name="Tani A."/>
        </authorList>
    </citation>
    <scope>NUCLEOTIDE SEQUENCE</scope>
    <source>
        <strain evidence="2">DSM 23632</strain>
    </source>
</reference>